<dbReference type="HOGENOM" id="CLU_914700_0_0_3"/>
<dbReference type="PATRIC" id="fig|1173022.3.peg.4095"/>
<accession>K9W596</accession>
<dbReference type="RefSeq" id="WP_015204715.1">
    <property type="nucleotide sequence ID" value="NC_019753.1"/>
</dbReference>
<evidence type="ECO:0000313" key="2">
    <source>
        <dbReference type="EMBL" id="AFZ14615.1"/>
    </source>
</evidence>
<dbReference type="KEGG" id="cep:Cri9333_3805"/>
<reference evidence="2 3" key="1">
    <citation type="submission" date="2012-06" db="EMBL/GenBank/DDBJ databases">
        <title>Finished chromosome of genome of Crinalium epipsammum PCC 9333.</title>
        <authorList>
            <consortium name="US DOE Joint Genome Institute"/>
            <person name="Gugger M."/>
            <person name="Coursin T."/>
            <person name="Rippka R."/>
            <person name="Tandeau De Marsac N."/>
            <person name="Huntemann M."/>
            <person name="Wei C.-L."/>
            <person name="Han J."/>
            <person name="Detter J.C."/>
            <person name="Han C."/>
            <person name="Tapia R."/>
            <person name="Davenport K."/>
            <person name="Daligault H."/>
            <person name="Erkkila T."/>
            <person name="Gu W."/>
            <person name="Munk A.C.C."/>
            <person name="Teshima H."/>
            <person name="Xu Y."/>
            <person name="Chain P."/>
            <person name="Chen A."/>
            <person name="Krypides N."/>
            <person name="Mavromatis K."/>
            <person name="Markowitz V."/>
            <person name="Szeto E."/>
            <person name="Ivanova N."/>
            <person name="Mikhailova N."/>
            <person name="Ovchinnikova G."/>
            <person name="Pagani I."/>
            <person name="Pati A."/>
            <person name="Goodwin L."/>
            <person name="Peters L."/>
            <person name="Pitluck S."/>
            <person name="Woyke T."/>
            <person name="Kerfeld C."/>
        </authorList>
    </citation>
    <scope>NUCLEOTIDE SEQUENCE [LARGE SCALE GENOMIC DNA]</scope>
    <source>
        <strain evidence="2 3">PCC 9333</strain>
    </source>
</reference>
<evidence type="ECO:0000256" key="1">
    <source>
        <dbReference type="PROSITE-ProRule" id="PRU00339"/>
    </source>
</evidence>
<dbReference type="AlphaFoldDB" id="K9W596"/>
<dbReference type="NCBIfam" id="NF041522">
    <property type="entry name" value="TPR_sll0314"/>
    <property type="match status" value="1"/>
</dbReference>
<dbReference type="STRING" id="1173022.Cri9333_3805"/>
<dbReference type="eggNOG" id="COG0457">
    <property type="taxonomic scope" value="Bacteria"/>
</dbReference>
<name>K9W596_9CYAN</name>
<dbReference type="InterPro" id="IPR011990">
    <property type="entry name" value="TPR-like_helical_dom_sf"/>
</dbReference>
<dbReference type="SUPFAM" id="SSF48452">
    <property type="entry name" value="TPR-like"/>
    <property type="match status" value="2"/>
</dbReference>
<dbReference type="Proteomes" id="UP000010472">
    <property type="component" value="Chromosome"/>
</dbReference>
<evidence type="ECO:0000313" key="3">
    <source>
        <dbReference type="Proteomes" id="UP000010472"/>
    </source>
</evidence>
<organism evidence="2 3">
    <name type="scientific">Crinalium epipsammum PCC 9333</name>
    <dbReference type="NCBI Taxonomy" id="1173022"/>
    <lineage>
        <taxon>Bacteria</taxon>
        <taxon>Bacillati</taxon>
        <taxon>Cyanobacteriota</taxon>
        <taxon>Cyanophyceae</taxon>
        <taxon>Gomontiellales</taxon>
        <taxon>Gomontiellaceae</taxon>
        <taxon>Crinalium</taxon>
    </lineage>
</organism>
<proteinExistence type="predicted"/>
<keyword evidence="1" id="KW-0802">TPR repeat</keyword>
<feature type="repeat" description="TPR" evidence="1">
    <location>
        <begin position="201"/>
        <end position="234"/>
    </location>
</feature>
<dbReference type="InterPro" id="IPR048173">
    <property type="entry name" value="Sll0314-like"/>
</dbReference>
<keyword evidence="3" id="KW-1185">Reference proteome</keyword>
<dbReference type="InterPro" id="IPR019734">
    <property type="entry name" value="TPR_rpt"/>
</dbReference>
<dbReference type="PROSITE" id="PS50005">
    <property type="entry name" value="TPR"/>
    <property type="match status" value="1"/>
</dbReference>
<dbReference type="Gene3D" id="1.25.40.10">
    <property type="entry name" value="Tetratricopeptide repeat domain"/>
    <property type="match status" value="2"/>
</dbReference>
<dbReference type="EMBL" id="CP003620">
    <property type="protein sequence ID" value="AFZ14615.1"/>
    <property type="molecule type" value="Genomic_DNA"/>
</dbReference>
<dbReference type="SMART" id="SM00028">
    <property type="entry name" value="TPR"/>
    <property type="match status" value="2"/>
</dbReference>
<gene>
    <name evidence="2" type="ORF">Cri9333_3805</name>
</gene>
<sequence length="327" mass="37178">MKNWLSAPVRVVSAIATFTALSLWVTPIFAKDIFRTTNTRNIGDNTEAAFKALFKEGNYPEARRYLKLAESTDKNEPLAYAIQASFAFKDQDWNAFKFYSTKTMQLAQQINRNDPVRGNLYTAVGYFLEGTYSFKQDNSLAALTKLQQVFQYLDEAKKIAPNDPEVNLLKGYMDLILSVNLPFSDPSQGIESLEKYASPGYLANRGIAVGYRDLKQYNKALEYVNKALQQAPKNPELFYLKAQILAFQGNTQKNSALFKEANNNFKTALSKSNQLPKWIVSQIFYEHCQTQMLIDIKQRDCYAYKQQIDNGSGKWGPAKLPQLTINN</sequence>
<protein>
    <submittedName>
        <fullName evidence="2">Tetratricopeptide TPR_2 repeat-containing protein</fullName>
    </submittedName>
</protein>